<dbReference type="EMBL" id="OIVN01000297">
    <property type="protein sequence ID" value="SPC77849.1"/>
    <property type="molecule type" value="Genomic_DNA"/>
</dbReference>
<dbReference type="SUPFAM" id="SSF82153">
    <property type="entry name" value="FAS1 domain"/>
    <property type="match status" value="1"/>
</dbReference>
<dbReference type="Gene3D" id="2.30.180.10">
    <property type="entry name" value="FAS1 domain"/>
    <property type="match status" value="1"/>
</dbReference>
<comment type="similarity">
    <text evidence="1">Belongs to the fasciclin-like AGP family.</text>
</comment>
<gene>
    <name evidence="6" type="ORF">FSB_LOCUS5731</name>
</gene>
<sequence>MTNMAAFMRLAILLGALLISSVTSTNYPPRNQTHDLLGAISEMQRANYFTFVTLINIASLDQTIQTNVTFLMPNDRMLSRTVMPRGTVFDFLLRHSIPSPLLFDYLEHIPTGSIIPSSLPDYMLKISNNGRRNFSLNNVKIISPNICTEGSSFRCHGIDGVLSPTVMPENTSTSSSPSPSCSNYSSPPVAVANSPAPLLTSPPPMTPVGELNPTPPATAPSPTQPNARPQKSGSSAPLLSYGGILKFLVTCVMMLIVWSI</sequence>
<keyword evidence="3" id="KW-0472">Membrane</keyword>
<evidence type="ECO:0000256" key="4">
    <source>
        <dbReference type="SAM" id="SignalP"/>
    </source>
</evidence>
<dbReference type="InterPro" id="IPR053339">
    <property type="entry name" value="FAS1_domain_protein"/>
</dbReference>
<keyword evidence="3" id="KW-1133">Transmembrane helix</keyword>
<dbReference type="Pfam" id="PF02469">
    <property type="entry name" value="Fasciclin"/>
    <property type="match status" value="1"/>
</dbReference>
<dbReference type="AlphaFoldDB" id="A0A2N9ETG3"/>
<dbReference type="SMART" id="SM00554">
    <property type="entry name" value="FAS1"/>
    <property type="match status" value="1"/>
</dbReference>
<evidence type="ECO:0000256" key="2">
    <source>
        <dbReference type="SAM" id="MobiDB-lite"/>
    </source>
</evidence>
<dbReference type="PANTHER" id="PTHR36069:SF1">
    <property type="entry name" value="EXPRESSED PROTEIN"/>
    <property type="match status" value="1"/>
</dbReference>
<name>A0A2N9ETG3_FAGSY</name>
<feature type="transmembrane region" description="Helical" evidence="3">
    <location>
        <begin position="238"/>
        <end position="258"/>
    </location>
</feature>
<dbReference type="PANTHER" id="PTHR36069">
    <property type="entry name" value="EXPRESSED PROTEIN-RELATED"/>
    <property type="match status" value="1"/>
</dbReference>
<evidence type="ECO:0000256" key="1">
    <source>
        <dbReference type="ARBA" id="ARBA00007843"/>
    </source>
</evidence>
<protein>
    <recommendedName>
        <fullName evidence="5">FAS1 domain-containing protein</fullName>
    </recommendedName>
</protein>
<evidence type="ECO:0000313" key="6">
    <source>
        <dbReference type="EMBL" id="SPC77849.1"/>
    </source>
</evidence>
<dbReference type="InterPro" id="IPR000782">
    <property type="entry name" value="FAS1_domain"/>
</dbReference>
<feature type="signal peptide" evidence="4">
    <location>
        <begin position="1"/>
        <end position="24"/>
    </location>
</feature>
<reference evidence="6" key="1">
    <citation type="submission" date="2018-02" db="EMBL/GenBank/DDBJ databases">
        <authorList>
            <person name="Cohen D.B."/>
            <person name="Kent A.D."/>
        </authorList>
    </citation>
    <scope>NUCLEOTIDE SEQUENCE</scope>
</reference>
<feature type="region of interest" description="Disordered" evidence="2">
    <location>
        <begin position="166"/>
        <end position="235"/>
    </location>
</feature>
<feature type="compositionally biased region" description="Pro residues" evidence="2">
    <location>
        <begin position="213"/>
        <end position="223"/>
    </location>
</feature>
<keyword evidence="3" id="KW-0812">Transmembrane</keyword>
<dbReference type="InterPro" id="IPR036378">
    <property type="entry name" value="FAS1_dom_sf"/>
</dbReference>
<proteinExistence type="inferred from homology"/>
<feature type="chain" id="PRO_5014699090" description="FAS1 domain-containing protein" evidence="4">
    <location>
        <begin position="25"/>
        <end position="260"/>
    </location>
</feature>
<accession>A0A2N9ETG3</accession>
<feature type="compositionally biased region" description="Low complexity" evidence="2">
    <location>
        <begin position="172"/>
        <end position="197"/>
    </location>
</feature>
<feature type="domain" description="FAS1" evidence="5">
    <location>
        <begin position="69"/>
        <end position="165"/>
    </location>
</feature>
<evidence type="ECO:0000256" key="3">
    <source>
        <dbReference type="SAM" id="Phobius"/>
    </source>
</evidence>
<keyword evidence="4" id="KW-0732">Signal</keyword>
<evidence type="ECO:0000259" key="5">
    <source>
        <dbReference type="SMART" id="SM00554"/>
    </source>
</evidence>
<organism evidence="6">
    <name type="scientific">Fagus sylvatica</name>
    <name type="common">Beechnut</name>
    <dbReference type="NCBI Taxonomy" id="28930"/>
    <lineage>
        <taxon>Eukaryota</taxon>
        <taxon>Viridiplantae</taxon>
        <taxon>Streptophyta</taxon>
        <taxon>Embryophyta</taxon>
        <taxon>Tracheophyta</taxon>
        <taxon>Spermatophyta</taxon>
        <taxon>Magnoliopsida</taxon>
        <taxon>eudicotyledons</taxon>
        <taxon>Gunneridae</taxon>
        <taxon>Pentapetalae</taxon>
        <taxon>rosids</taxon>
        <taxon>fabids</taxon>
        <taxon>Fagales</taxon>
        <taxon>Fagaceae</taxon>
        <taxon>Fagus</taxon>
    </lineage>
</organism>